<dbReference type="RefSeq" id="WP_122285590.1">
    <property type="nucleotide sequence ID" value="NZ_RBRV01000017.1"/>
</dbReference>
<feature type="region of interest" description="Disordered" evidence="1">
    <location>
        <begin position="1094"/>
        <end position="1119"/>
    </location>
</feature>
<protein>
    <recommendedName>
        <fullName evidence="3">KAP NTPase domain-containing protein</fullName>
    </recommendedName>
</protein>
<name>A0A3M4UEK2_9PSED</name>
<keyword evidence="2" id="KW-0472">Membrane</keyword>
<sequence length="1119" mass="123770">MSRISFQSEQPSELDVFPGGSHEKVATAICDYVDDDQNSRVIGLDGEFGSGKSSILKMLDLKLRRLDSKYKVWFFDCEQNYQGSIKSNFIELFTDELLETAGTDDAIKKELRDSRDKALGRHFTYSKSTTSRVSAWALLLVVTLFFSSSSFRELFALTKLKDPVPTWIYVLHVISLLSPLITLACAWWQLKDTKVGDQPWSIFHLFKGGSDDTITEKIQVAKEVTPLDLKRTLEADLNLFKDTHYIVILDNLDRLPRDSLRLVWSDLEIFTWASAENNLTTIVPFCSNKVAQYLGTDQDRTYDSRDFIAKKFPVVFRAPPIITAGWKDGFYSLWESTYPEGGRDVAEKCALLLQRHSPMASKLVTPRLQKRFINDIATTSLTLGDDINLVSIAAHLLLCKYNDHPLQEVIRTGGFSDAYKAANEDLDDKDVLATQHLLGAVVGSGIEGGWQIQFLQIHFLTTSDIAIAELIDEPLSLSVQEQDGERFASLVSVFGFRDALKRYVSNGGYQADLIKTIGLAAQSLDEQQLSLVTSIINTEPQAFAGEPGDDIDGFYNALKTCRQAGLSTDGFARLKKALDSVVRKAANEPVQEEHLSTHVAKLIEYDLCLDALGTTLTNVTVNSAAYFIHVVAQADELKIISQSNFVFSKPGNVSILQHLASGPQTTAPMIALTEEQREYLLEFAYSSKRSGNDAIGKLSDAEMAAINKAFMSNPADNGALFALALNREVDESALTTLLAQPFTGRTISQNAAVAAILLAEKKYTELGLIEDLETVVDSEVFKLFFRSGGSGEPLTSGFDHDGIKETIAQVFAWAVSENVIWRLQHTYLSGHFAEIASAIEPYRVDAKQLFDWLNDWQSHMTITFKSVEAMDSDFVLRVTASPEEQYPVPKSSALEYFGSQERGEEEWASILRSASPNHAVLIDMLRMRDEFHLASSAREAIVGILRETVITSGSSINKNSVATIQTVIGSLDQSQKNLLGADIRTLIYSDGSVSAQVAWVLETFGDLIVDVQPSSTMEVGKLMGILDYLSESPDKSAPALRFLDGRAGQISAYGYSQELRKAMAVAVAKLNRTAPKLFQAFAKKTGFKGLLKELMRPDRKTNPVDADQANPEPSDLPEG</sequence>
<feature type="transmembrane region" description="Helical" evidence="2">
    <location>
        <begin position="167"/>
        <end position="190"/>
    </location>
</feature>
<gene>
    <name evidence="4" type="ORF">ALP36_02019</name>
</gene>
<evidence type="ECO:0000313" key="5">
    <source>
        <dbReference type="Proteomes" id="UP000274212"/>
    </source>
</evidence>
<proteinExistence type="predicted"/>
<dbReference type="Pfam" id="PF07693">
    <property type="entry name" value="KAP_NTPase"/>
    <property type="match status" value="1"/>
</dbReference>
<evidence type="ECO:0000256" key="1">
    <source>
        <dbReference type="SAM" id="MobiDB-lite"/>
    </source>
</evidence>
<comment type="caution">
    <text evidence="4">The sequence shown here is derived from an EMBL/GenBank/DDBJ whole genome shotgun (WGS) entry which is preliminary data.</text>
</comment>
<organism evidence="4 5">
    <name type="scientific">Pseudomonas syringae pv. coriandricola</name>
    <dbReference type="NCBI Taxonomy" id="264453"/>
    <lineage>
        <taxon>Bacteria</taxon>
        <taxon>Pseudomonadati</taxon>
        <taxon>Pseudomonadota</taxon>
        <taxon>Gammaproteobacteria</taxon>
        <taxon>Pseudomonadales</taxon>
        <taxon>Pseudomonadaceae</taxon>
        <taxon>Pseudomonas</taxon>
    </lineage>
</organism>
<accession>A0A3M4UEK2</accession>
<feature type="domain" description="KAP NTPase" evidence="3">
    <location>
        <begin position="25"/>
        <end position="380"/>
    </location>
</feature>
<reference evidence="4 5" key="1">
    <citation type="submission" date="2018-08" db="EMBL/GenBank/DDBJ databases">
        <title>Recombination of ecologically and evolutionarily significant loci maintains genetic cohesion in the Pseudomonas syringae species complex.</title>
        <authorList>
            <person name="Dillon M."/>
            <person name="Thakur S."/>
            <person name="Almeida R.N.D."/>
            <person name="Weir B.S."/>
            <person name="Guttman D.S."/>
        </authorList>
    </citation>
    <scope>NUCLEOTIDE SEQUENCE [LARGE SCALE GENOMIC DNA]</scope>
    <source>
        <strain evidence="4 5">ICMP 9829</strain>
    </source>
</reference>
<evidence type="ECO:0000256" key="2">
    <source>
        <dbReference type="SAM" id="Phobius"/>
    </source>
</evidence>
<dbReference type="InterPro" id="IPR011646">
    <property type="entry name" value="KAP_P-loop"/>
</dbReference>
<dbReference type="AlphaFoldDB" id="A0A3M4UEK2"/>
<feature type="transmembrane region" description="Helical" evidence="2">
    <location>
        <begin position="133"/>
        <end position="155"/>
    </location>
</feature>
<evidence type="ECO:0000313" key="4">
    <source>
        <dbReference type="EMBL" id="RMU08270.1"/>
    </source>
</evidence>
<keyword evidence="2" id="KW-1133">Transmembrane helix</keyword>
<dbReference type="Proteomes" id="UP000274212">
    <property type="component" value="Unassembled WGS sequence"/>
</dbReference>
<dbReference type="SUPFAM" id="SSF52540">
    <property type="entry name" value="P-loop containing nucleoside triphosphate hydrolases"/>
    <property type="match status" value="1"/>
</dbReference>
<evidence type="ECO:0000259" key="3">
    <source>
        <dbReference type="Pfam" id="PF07693"/>
    </source>
</evidence>
<dbReference type="InterPro" id="IPR027417">
    <property type="entry name" value="P-loop_NTPase"/>
</dbReference>
<keyword evidence="2" id="KW-0812">Transmembrane</keyword>
<dbReference type="EMBL" id="RBTT01000186">
    <property type="protein sequence ID" value="RMU08270.1"/>
    <property type="molecule type" value="Genomic_DNA"/>
</dbReference>